<dbReference type="EMBL" id="AZGY01000005">
    <property type="protein sequence ID" value="KZZ98683.1"/>
    <property type="molecule type" value="Genomic_DNA"/>
</dbReference>
<keyword evidence="5 14" id="KW-0812">Transmembrane</keyword>
<keyword evidence="8" id="KW-0833">Ubl conjugation pathway</keyword>
<reference evidence="17 18" key="1">
    <citation type="journal article" date="2016" name="Genome Biol. Evol.">
        <title>Divergent and convergent evolution of fungal pathogenicity.</title>
        <authorList>
            <person name="Shang Y."/>
            <person name="Xiao G."/>
            <person name="Zheng P."/>
            <person name="Cen K."/>
            <person name="Zhan S."/>
            <person name="Wang C."/>
        </authorList>
    </citation>
    <scope>NUCLEOTIDE SEQUENCE [LARGE SCALE GENOMIC DNA]</scope>
    <source>
        <strain evidence="17 18">RCEF 2490</strain>
    </source>
</reference>
<feature type="compositionally biased region" description="Basic and acidic residues" evidence="13">
    <location>
        <begin position="489"/>
        <end position="499"/>
    </location>
</feature>
<evidence type="ECO:0000256" key="4">
    <source>
        <dbReference type="ARBA" id="ARBA00022679"/>
    </source>
</evidence>
<feature type="region of interest" description="Disordered" evidence="13">
    <location>
        <begin position="256"/>
        <end position="275"/>
    </location>
</feature>
<feature type="region of interest" description="Disordered" evidence="13">
    <location>
        <begin position="288"/>
        <end position="372"/>
    </location>
</feature>
<evidence type="ECO:0000256" key="13">
    <source>
        <dbReference type="SAM" id="MobiDB-lite"/>
    </source>
</evidence>
<dbReference type="GO" id="GO:0006511">
    <property type="term" value="P:ubiquitin-dependent protein catabolic process"/>
    <property type="evidence" value="ECO:0007669"/>
    <property type="project" value="TreeGrafter"/>
</dbReference>
<dbReference type="GO" id="GO:0061630">
    <property type="term" value="F:ubiquitin protein ligase activity"/>
    <property type="evidence" value="ECO:0007669"/>
    <property type="project" value="UniProtKB-EC"/>
</dbReference>
<dbReference type="Proteomes" id="UP000078544">
    <property type="component" value="Unassembled WGS sequence"/>
</dbReference>
<evidence type="ECO:0000256" key="14">
    <source>
        <dbReference type="SAM" id="Phobius"/>
    </source>
</evidence>
<keyword evidence="18" id="KW-1185">Reference proteome</keyword>
<keyword evidence="15" id="KW-0732">Signal</keyword>
<evidence type="ECO:0000256" key="12">
    <source>
        <dbReference type="PROSITE-ProRule" id="PRU00175"/>
    </source>
</evidence>
<dbReference type="PANTHER" id="PTHR45977:SF4">
    <property type="entry name" value="RING-TYPE DOMAIN-CONTAINING PROTEIN"/>
    <property type="match status" value="1"/>
</dbReference>
<dbReference type="InterPro" id="IPR001841">
    <property type="entry name" value="Znf_RING"/>
</dbReference>
<dbReference type="GO" id="GO:0016567">
    <property type="term" value="P:protein ubiquitination"/>
    <property type="evidence" value="ECO:0007669"/>
    <property type="project" value="TreeGrafter"/>
</dbReference>
<dbReference type="InterPro" id="IPR013083">
    <property type="entry name" value="Znf_RING/FYVE/PHD"/>
</dbReference>
<feature type="region of interest" description="Disordered" evidence="13">
    <location>
        <begin position="424"/>
        <end position="457"/>
    </location>
</feature>
<dbReference type="PROSITE" id="PS50089">
    <property type="entry name" value="ZF_RING_2"/>
    <property type="match status" value="1"/>
</dbReference>
<proteinExistence type="predicted"/>
<protein>
    <recommendedName>
        <fullName evidence="3">RING-type E3 ubiquitin transferase</fullName>
        <ecNumber evidence="3">2.3.2.27</ecNumber>
    </recommendedName>
</protein>
<evidence type="ECO:0000259" key="16">
    <source>
        <dbReference type="PROSITE" id="PS50089"/>
    </source>
</evidence>
<keyword evidence="10 14" id="KW-1133">Transmembrane helix</keyword>
<dbReference type="STRING" id="1081109.A0A168EDF0"/>
<dbReference type="GO" id="GO:0016020">
    <property type="term" value="C:membrane"/>
    <property type="evidence" value="ECO:0007669"/>
    <property type="project" value="UniProtKB-SubCell"/>
</dbReference>
<evidence type="ECO:0000256" key="6">
    <source>
        <dbReference type="ARBA" id="ARBA00022723"/>
    </source>
</evidence>
<gene>
    <name evidence="17" type="ORF">AAL_03201</name>
</gene>
<dbReference type="PROSITE" id="PS51257">
    <property type="entry name" value="PROKAR_LIPOPROTEIN"/>
    <property type="match status" value="1"/>
</dbReference>
<feature type="region of interest" description="Disordered" evidence="13">
    <location>
        <begin position="480"/>
        <end position="500"/>
    </location>
</feature>
<dbReference type="CDD" id="cd16454">
    <property type="entry name" value="RING-H2_PA-TM-RING"/>
    <property type="match status" value="1"/>
</dbReference>
<comment type="subcellular location">
    <subcellularLocation>
        <location evidence="2">Membrane</location>
        <topology evidence="2">Multi-pass membrane protein</topology>
    </subcellularLocation>
</comment>
<keyword evidence="9" id="KW-0862">Zinc</keyword>
<name>A0A168EDF0_9HYPO</name>
<evidence type="ECO:0000256" key="15">
    <source>
        <dbReference type="SAM" id="SignalP"/>
    </source>
</evidence>
<feature type="transmembrane region" description="Helical" evidence="14">
    <location>
        <begin position="228"/>
        <end position="249"/>
    </location>
</feature>
<sequence>MKGSLSCPRGILWFIALLALLVSSTSCVAAQGDSKNDAITISTSPQQDVPTWAAPYPLILNLIAQSGGSASVKYTVIPLTTNIGLNGTNITRSTIRIEGQLAAANASTYGNLKGNQTIAYLSCDPSPASDGLFDPDKMLSQLMRAQLAAIVLYSTNKNICLINDVSPSYTSILSMADGGEAGSVLTYLNGTRPVTSVNAVISGMPEHATTDPGAGDSGGNNSAVAMSILYSITGIITLLFLVIIVTGAIRAHRYPERYGPSGGYGGRPRQSRAKGLARAVLDTIPIVKFGNQQPAKPDPDLELDTTGTEARRDALKKRTGTPDKTRDEAPEAKSSVVAAGGSGLEPSSKAGSQAADAVAEGSESSPNESQAGCSICTEDFEVGEDVRVLPCRHQYHPHCVDPWLVDVSGTCPLCRLDLRPERIRASSGPSEHGESLAPPLALDGEDGEGSQASHGNRLMRIFDANRLRQLSVEERIETLRQMRNQPRPLDSDHDQERDQSYAAKLTYRLKTKFRIRTRSQPASHG</sequence>
<evidence type="ECO:0000256" key="10">
    <source>
        <dbReference type="ARBA" id="ARBA00022989"/>
    </source>
</evidence>
<organism evidence="17 18">
    <name type="scientific">Moelleriella libera RCEF 2490</name>
    <dbReference type="NCBI Taxonomy" id="1081109"/>
    <lineage>
        <taxon>Eukaryota</taxon>
        <taxon>Fungi</taxon>
        <taxon>Dikarya</taxon>
        <taxon>Ascomycota</taxon>
        <taxon>Pezizomycotina</taxon>
        <taxon>Sordariomycetes</taxon>
        <taxon>Hypocreomycetidae</taxon>
        <taxon>Hypocreales</taxon>
        <taxon>Clavicipitaceae</taxon>
        <taxon>Moelleriella</taxon>
    </lineage>
</organism>
<accession>A0A168EDF0</accession>
<dbReference type="SUPFAM" id="SSF57850">
    <property type="entry name" value="RING/U-box"/>
    <property type="match status" value="1"/>
</dbReference>
<dbReference type="AlphaFoldDB" id="A0A168EDF0"/>
<dbReference type="SMART" id="SM00184">
    <property type="entry name" value="RING"/>
    <property type="match status" value="1"/>
</dbReference>
<evidence type="ECO:0000256" key="11">
    <source>
        <dbReference type="ARBA" id="ARBA00023136"/>
    </source>
</evidence>
<evidence type="ECO:0000256" key="3">
    <source>
        <dbReference type="ARBA" id="ARBA00012483"/>
    </source>
</evidence>
<feature type="compositionally biased region" description="Basic and acidic residues" evidence="13">
    <location>
        <begin position="320"/>
        <end position="331"/>
    </location>
</feature>
<feature type="signal peptide" evidence="15">
    <location>
        <begin position="1"/>
        <end position="30"/>
    </location>
</feature>
<dbReference type="PANTHER" id="PTHR45977">
    <property type="entry name" value="TARGET OF ERK KINASE MPK-1"/>
    <property type="match status" value="1"/>
</dbReference>
<evidence type="ECO:0000256" key="8">
    <source>
        <dbReference type="ARBA" id="ARBA00022786"/>
    </source>
</evidence>
<feature type="domain" description="RING-type" evidence="16">
    <location>
        <begin position="373"/>
        <end position="415"/>
    </location>
</feature>
<dbReference type="Gene3D" id="3.30.40.10">
    <property type="entry name" value="Zinc/RING finger domain, C3HC4 (zinc finger)"/>
    <property type="match status" value="1"/>
</dbReference>
<dbReference type="EC" id="2.3.2.27" evidence="3"/>
<feature type="compositionally biased region" description="Polar residues" evidence="13">
    <location>
        <begin position="362"/>
        <end position="372"/>
    </location>
</feature>
<keyword evidence="4" id="KW-0808">Transferase</keyword>
<evidence type="ECO:0000256" key="2">
    <source>
        <dbReference type="ARBA" id="ARBA00004141"/>
    </source>
</evidence>
<evidence type="ECO:0000313" key="17">
    <source>
        <dbReference type="EMBL" id="KZZ98683.1"/>
    </source>
</evidence>
<comment type="caution">
    <text evidence="17">The sequence shown here is derived from an EMBL/GenBank/DDBJ whole genome shotgun (WGS) entry which is preliminary data.</text>
</comment>
<dbReference type="GO" id="GO:0008270">
    <property type="term" value="F:zinc ion binding"/>
    <property type="evidence" value="ECO:0007669"/>
    <property type="project" value="UniProtKB-KW"/>
</dbReference>
<evidence type="ECO:0000256" key="9">
    <source>
        <dbReference type="ARBA" id="ARBA00022833"/>
    </source>
</evidence>
<evidence type="ECO:0000256" key="5">
    <source>
        <dbReference type="ARBA" id="ARBA00022692"/>
    </source>
</evidence>
<keyword evidence="7 12" id="KW-0863">Zinc-finger</keyword>
<keyword evidence="11 14" id="KW-0472">Membrane</keyword>
<evidence type="ECO:0000313" key="18">
    <source>
        <dbReference type="Proteomes" id="UP000078544"/>
    </source>
</evidence>
<evidence type="ECO:0000256" key="7">
    <source>
        <dbReference type="ARBA" id="ARBA00022771"/>
    </source>
</evidence>
<evidence type="ECO:0000256" key="1">
    <source>
        <dbReference type="ARBA" id="ARBA00000900"/>
    </source>
</evidence>
<feature type="chain" id="PRO_5007896531" description="RING-type E3 ubiquitin transferase" evidence="15">
    <location>
        <begin position="31"/>
        <end position="525"/>
    </location>
</feature>
<dbReference type="OrthoDB" id="8062037at2759"/>
<comment type="catalytic activity">
    <reaction evidence="1">
        <text>S-ubiquitinyl-[E2 ubiquitin-conjugating enzyme]-L-cysteine + [acceptor protein]-L-lysine = [E2 ubiquitin-conjugating enzyme]-L-cysteine + N(6)-ubiquitinyl-[acceptor protein]-L-lysine.</text>
        <dbReference type="EC" id="2.3.2.27"/>
    </reaction>
</comment>
<dbReference type="Pfam" id="PF13639">
    <property type="entry name" value="zf-RING_2"/>
    <property type="match status" value="1"/>
</dbReference>
<keyword evidence="6" id="KW-0479">Metal-binding</keyword>